<gene>
    <name evidence="2" type="ORF">QR680_011067</name>
</gene>
<protein>
    <submittedName>
        <fullName evidence="2">Uncharacterized protein</fullName>
    </submittedName>
</protein>
<evidence type="ECO:0000313" key="2">
    <source>
        <dbReference type="EMBL" id="KAK0428889.1"/>
    </source>
</evidence>
<dbReference type="Proteomes" id="UP001175271">
    <property type="component" value="Unassembled WGS sequence"/>
</dbReference>
<dbReference type="EMBL" id="JAUCMV010000001">
    <property type="protein sequence ID" value="KAK0428889.1"/>
    <property type="molecule type" value="Genomic_DNA"/>
</dbReference>
<evidence type="ECO:0000256" key="1">
    <source>
        <dbReference type="SAM" id="MobiDB-lite"/>
    </source>
</evidence>
<organism evidence="2 3">
    <name type="scientific">Steinernema hermaphroditum</name>
    <dbReference type="NCBI Taxonomy" id="289476"/>
    <lineage>
        <taxon>Eukaryota</taxon>
        <taxon>Metazoa</taxon>
        <taxon>Ecdysozoa</taxon>
        <taxon>Nematoda</taxon>
        <taxon>Chromadorea</taxon>
        <taxon>Rhabditida</taxon>
        <taxon>Tylenchina</taxon>
        <taxon>Panagrolaimomorpha</taxon>
        <taxon>Strongyloidoidea</taxon>
        <taxon>Steinernematidae</taxon>
        <taxon>Steinernema</taxon>
    </lineage>
</organism>
<feature type="region of interest" description="Disordered" evidence="1">
    <location>
        <begin position="67"/>
        <end position="90"/>
    </location>
</feature>
<name>A0AA39ITI2_9BILA</name>
<sequence>MPSSSQRSIFHAQWQSNERFEQGRVQECVEKTIWTKEQSFAAGADVSGPIDQILSFFSRVLGLDKKKENEEEEAKKKENEKKEAESVPMLDVDSSKEALEFRSIQNNVGCCTPTVKMLK</sequence>
<dbReference type="AlphaFoldDB" id="A0AA39ITI2"/>
<accession>A0AA39ITI2</accession>
<comment type="caution">
    <text evidence="2">The sequence shown here is derived from an EMBL/GenBank/DDBJ whole genome shotgun (WGS) entry which is preliminary data.</text>
</comment>
<reference evidence="2" key="1">
    <citation type="submission" date="2023-06" db="EMBL/GenBank/DDBJ databases">
        <title>Genomic analysis of the entomopathogenic nematode Steinernema hermaphroditum.</title>
        <authorList>
            <person name="Schwarz E.M."/>
            <person name="Heppert J.K."/>
            <person name="Baniya A."/>
            <person name="Schwartz H.T."/>
            <person name="Tan C.-H."/>
            <person name="Antoshechkin I."/>
            <person name="Sternberg P.W."/>
            <person name="Goodrich-Blair H."/>
            <person name="Dillman A.R."/>
        </authorList>
    </citation>
    <scope>NUCLEOTIDE SEQUENCE</scope>
    <source>
        <strain evidence="2">PS9179</strain>
        <tissue evidence="2">Whole animal</tissue>
    </source>
</reference>
<proteinExistence type="predicted"/>
<keyword evidence="3" id="KW-1185">Reference proteome</keyword>
<feature type="compositionally biased region" description="Basic and acidic residues" evidence="1">
    <location>
        <begin position="67"/>
        <end position="85"/>
    </location>
</feature>
<evidence type="ECO:0000313" key="3">
    <source>
        <dbReference type="Proteomes" id="UP001175271"/>
    </source>
</evidence>